<dbReference type="OrthoDB" id="4827574at2"/>
<dbReference type="Proteomes" id="UP000247790">
    <property type="component" value="Unassembled WGS sequence"/>
</dbReference>
<evidence type="ECO:0000313" key="5">
    <source>
        <dbReference type="Proteomes" id="UP000509327"/>
    </source>
</evidence>
<dbReference type="RefSeq" id="WP_110899652.1">
    <property type="nucleotide sequence ID" value="NZ_CP054614.1"/>
</dbReference>
<reference evidence="3 5" key="2">
    <citation type="submission" date="2020-06" db="EMBL/GenBank/DDBJ databases">
        <title>Complete genome of Paenibacillus barcinonensis KACC11450.</title>
        <authorList>
            <person name="Kim M."/>
            <person name="Park Y.-J."/>
            <person name="Shin J.-H."/>
        </authorList>
    </citation>
    <scope>NUCLEOTIDE SEQUENCE [LARGE SCALE GENOMIC DNA]</scope>
    <source>
        <strain evidence="3 5">KACC11450</strain>
    </source>
</reference>
<protein>
    <submittedName>
        <fullName evidence="3">DUF4261 domain-containing protein</fullName>
    </submittedName>
    <submittedName>
        <fullName evidence="2">Uncharacterized protein DUF4261</fullName>
    </submittedName>
</protein>
<dbReference type="EMBL" id="QJSW01000037">
    <property type="protein sequence ID" value="PYE42387.1"/>
    <property type="molecule type" value="Genomic_DNA"/>
</dbReference>
<dbReference type="EMBL" id="CP054614">
    <property type="protein sequence ID" value="QKS58087.1"/>
    <property type="molecule type" value="Genomic_DNA"/>
</dbReference>
<reference evidence="2 4" key="1">
    <citation type="submission" date="2018-06" db="EMBL/GenBank/DDBJ databases">
        <title>Genomic Encyclopedia of Type Strains, Phase III (KMG-III): the genomes of soil and plant-associated and newly described type strains.</title>
        <authorList>
            <person name="Whitman W."/>
        </authorList>
    </citation>
    <scope>NUCLEOTIDE SEQUENCE [LARGE SCALE GENOMIC DNA]</scope>
    <source>
        <strain evidence="2 4">CECT 7022</strain>
    </source>
</reference>
<evidence type="ECO:0000313" key="3">
    <source>
        <dbReference type="EMBL" id="QKS58087.1"/>
    </source>
</evidence>
<evidence type="ECO:0000259" key="1">
    <source>
        <dbReference type="Pfam" id="PF14080"/>
    </source>
</evidence>
<accession>A0A2V4UQ72</accession>
<dbReference type="Proteomes" id="UP000509327">
    <property type="component" value="Chromosome"/>
</dbReference>
<keyword evidence="5" id="KW-1185">Reference proteome</keyword>
<proteinExistence type="predicted"/>
<dbReference type="InterPro" id="IPR025357">
    <property type="entry name" value="DUF4261"/>
</dbReference>
<name>A0A2V4UQ72_PAEBA</name>
<feature type="domain" description="DUF4261" evidence="1">
    <location>
        <begin position="192"/>
        <end position="265"/>
    </location>
</feature>
<evidence type="ECO:0000313" key="2">
    <source>
        <dbReference type="EMBL" id="PYE42387.1"/>
    </source>
</evidence>
<organism evidence="2 4">
    <name type="scientific">Paenibacillus barcinonensis</name>
    <dbReference type="NCBI Taxonomy" id="198119"/>
    <lineage>
        <taxon>Bacteria</taxon>
        <taxon>Bacillati</taxon>
        <taxon>Bacillota</taxon>
        <taxon>Bacilli</taxon>
        <taxon>Bacillales</taxon>
        <taxon>Paenibacillaceae</taxon>
        <taxon>Paenibacillus</taxon>
    </lineage>
</organism>
<sequence length="267" mass="30055">MGLFDKLRRRKKQNAESIAAAPQRTDHSQTIVGFVLLERDDCDFELFISNMEREWDIHINERAEEGNLFFEVDGMQVVCAHIAAPVPNREVEENAKLNILWPEAEQVTSKHQSQIIISVLNATDAMKGYALFTRTASALLQLDHALAIYMAPLVVEAGQYVELSRGLKDDEWPVLLWVFIGLYQSETGTSAYTYGLRNFGKDEIEIIGSSKPLSDVYEMMFMTVTYVVDNDITLHDGETLGFTEQQKLSITRSKGIATEGDSLKIGL</sequence>
<gene>
    <name evidence="2" type="ORF">DFQ00_13719</name>
    <name evidence="3" type="ORF">HUB98_18665</name>
</gene>
<dbReference type="AlphaFoldDB" id="A0A2V4UQ72"/>
<dbReference type="Pfam" id="PF14080">
    <property type="entry name" value="DUF4261"/>
    <property type="match status" value="1"/>
</dbReference>
<evidence type="ECO:0000313" key="4">
    <source>
        <dbReference type="Proteomes" id="UP000247790"/>
    </source>
</evidence>